<organism evidence="2 3">
    <name type="scientific">Candidatus Nitrospira nitrificans</name>
    <dbReference type="NCBI Taxonomy" id="1742973"/>
    <lineage>
        <taxon>Bacteria</taxon>
        <taxon>Pseudomonadati</taxon>
        <taxon>Nitrospirota</taxon>
        <taxon>Nitrospiria</taxon>
        <taxon>Nitrospirales</taxon>
        <taxon>Nitrospiraceae</taxon>
        <taxon>Nitrospira</taxon>
    </lineage>
</organism>
<feature type="domain" description="Methyltransferase type 11" evidence="1">
    <location>
        <begin position="52"/>
        <end position="146"/>
    </location>
</feature>
<dbReference type="STRING" id="1742973.COMA2_80021"/>
<dbReference type="OrthoDB" id="597202at2"/>
<dbReference type="GO" id="GO:0008757">
    <property type="term" value="F:S-adenosylmethionine-dependent methyltransferase activity"/>
    <property type="evidence" value="ECO:0007669"/>
    <property type="project" value="InterPro"/>
</dbReference>
<reference evidence="3" key="1">
    <citation type="submission" date="2015-10" db="EMBL/GenBank/DDBJ databases">
        <authorList>
            <person name="Luecker S."/>
            <person name="Luecker S."/>
        </authorList>
    </citation>
    <scope>NUCLEOTIDE SEQUENCE [LARGE SCALE GENOMIC DNA]</scope>
</reference>
<gene>
    <name evidence="2" type="ORF">COMA2_80021</name>
</gene>
<dbReference type="CDD" id="cd02440">
    <property type="entry name" value="AdoMet_MTases"/>
    <property type="match status" value="1"/>
</dbReference>
<sequence>MMIRGSGDSDMLPVQTAYDQWADEYDDADPTTALDEPFVLSMLEPFDGCRILDLGCGTGRYARRIADPTVQVVGLDLSRAMLARARRTLPMPSPVCFVQASIEQLPLAPNSFDRVIAGLVLDHVHDLRAFFQETAAALRPGGRFIVSAVHPEMQRLTGSTVRFTAGGRNYAMAGTIHAVDSMTAAARAAGLTLHCLQEPRIDHALIARHPGWIMKVGCSALVLFAAQKSPLLSR</sequence>
<name>A0A0S4LS47_9BACT</name>
<keyword evidence="3" id="KW-1185">Reference proteome</keyword>
<keyword evidence="2" id="KW-0489">Methyltransferase</keyword>
<evidence type="ECO:0000313" key="2">
    <source>
        <dbReference type="EMBL" id="CUS39498.1"/>
    </source>
</evidence>
<dbReference type="PANTHER" id="PTHR43591">
    <property type="entry name" value="METHYLTRANSFERASE"/>
    <property type="match status" value="1"/>
</dbReference>
<dbReference type="Proteomes" id="UP000198736">
    <property type="component" value="Unassembled WGS sequence"/>
</dbReference>
<evidence type="ECO:0000259" key="1">
    <source>
        <dbReference type="Pfam" id="PF08241"/>
    </source>
</evidence>
<evidence type="ECO:0000313" key="3">
    <source>
        <dbReference type="Proteomes" id="UP000198736"/>
    </source>
</evidence>
<protein>
    <submittedName>
        <fullName evidence="2">Putative Methylase involved in ubiquinone/menaquinone biosynthesis</fullName>
    </submittedName>
</protein>
<dbReference type="AlphaFoldDB" id="A0A0S4LS47"/>
<dbReference type="InterPro" id="IPR013216">
    <property type="entry name" value="Methyltransf_11"/>
</dbReference>
<dbReference type="GO" id="GO:0032259">
    <property type="term" value="P:methylation"/>
    <property type="evidence" value="ECO:0007669"/>
    <property type="project" value="UniProtKB-KW"/>
</dbReference>
<dbReference type="Pfam" id="PF08241">
    <property type="entry name" value="Methyltransf_11"/>
    <property type="match status" value="1"/>
</dbReference>
<keyword evidence="2" id="KW-0830">Ubiquinone</keyword>
<accession>A0A0S4LS47</accession>
<dbReference type="SUPFAM" id="SSF53335">
    <property type="entry name" value="S-adenosyl-L-methionine-dependent methyltransferases"/>
    <property type="match status" value="1"/>
</dbReference>
<proteinExistence type="predicted"/>
<dbReference type="Gene3D" id="3.40.50.150">
    <property type="entry name" value="Vaccinia Virus protein VP39"/>
    <property type="match status" value="1"/>
</dbReference>
<dbReference type="EMBL" id="CZPZ01000035">
    <property type="protein sequence ID" value="CUS39498.1"/>
    <property type="molecule type" value="Genomic_DNA"/>
</dbReference>
<dbReference type="InterPro" id="IPR029063">
    <property type="entry name" value="SAM-dependent_MTases_sf"/>
</dbReference>
<keyword evidence="2" id="KW-0808">Transferase</keyword>
<dbReference type="PANTHER" id="PTHR43591:SF24">
    <property type="entry name" value="2-METHOXY-6-POLYPRENYL-1,4-BENZOQUINOL METHYLASE, MITOCHONDRIAL"/>
    <property type="match status" value="1"/>
</dbReference>